<name>L1JMM9_GUITC</name>
<dbReference type="AlphaFoldDB" id="L1JMM9"/>
<dbReference type="RefSeq" id="XP_005836687.1">
    <property type="nucleotide sequence ID" value="XM_005836630.1"/>
</dbReference>
<dbReference type="EMBL" id="JH992981">
    <property type="protein sequence ID" value="EKX49707.1"/>
    <property type="molecule type" value="Genomic_DNA"/>
</dbReference>
<dbReference type="PaxDb" id="55529-EKX49707"/>
<evidence type="ECO:0000313" key="2">
    <source>
        <dbReference type="EMBL" id="EKX49707.1"/>
    </source>
</evidence>
<evidence type="ECO:0000313" key="3">
    <source>
        <dbReference type="EnsemblProtists" id="EKX49707"/>
    </source>
</evidence>
<feature type="coiled-coil region" evidence="1">
    <location>
        <begin position="118"/>
        <end position="145"/>
    </location>
</feature>
<evidence type="ECO:0000256" key="1">
    <source>
        <dbReference type="SAM" id="Coils"/>
    </source>
</evidence>
<reference evidence="4" key="2">
    <citation type="submission" date="2012-11" db="EMBL/GenBank/DDBJ databases">
        <authorList>
            <person name="Kuo A."/>
            <person name="Curtis B.A."/>
            <person name="Tanifuji G."/>
            <person name="Burki F."/>
            <person name="Gruber A."/>
            <person name="Irimia M."/>
            <person name="Maruyama S."/>
            <person name="Arias M.C."/>
            <person name="Ball S.G."/>
            <person name="Gile G.H."/>
            <person name="Hirakawa Y."/>
            <person name="Hopkins J.F."/>
            <person name="Rensing S.A."/>
            <person name="Schmutz J."/>
            <person name="Symeonidi A."/>
            <person name="Elias M."/>
            <person name="Eveleigh R.J."/>
            <person name="Herman E.K."/>
            <person name="Klute M.J."/>
            <person name="Nakayama T."/>
            <person name="Obornik M."/>
            <person name="Reyes-Prieto A."/>
            <person name="Armbrust E.V."/>
            <person name="Aves S.J."/>
            <person name="Beiko R.G."/>
            <person name="Coutinho P."/>
            <person name="Dacks J.B."/>
            <person name="Durnford D.G."/>
            <person name="Fast N.M."/>
            <person name="Green B.R."/>
            <person name="Grisdale C."/>
            <person name="Hempe F."/>
            <person name="Henrissat B."/>
            <person name="Hoppner M.P."/>
            <person name="Ishida K.-I."/>
            <person name="Kim E."/>
            <person name="Koreny L."/>
            <person name="Kroth P.G."/>
            <person name="Liu Y."/>
            <person name="Malik S.-B."/>
            <person name="Maier U.G."/>
            <person name="McRose D."/>
            <person name="Mock T."/>
            <person name="Neilson J.A."/>
            <person name="Onodera N.T."/>
            <person name="Poole A.M."/>
            <person name="Pritham E.J."/>
            <person name="Richards T.A."/>
            <person name="Rocap G."/>
            <person name="Roy S.W."/>
            <person name="Sarai C."/>
            <person name="Schaack S."/>
            <person name="Shirato S."/>
            <person name="Slamovits C.H."/>
            <person name="Spencer D.F."/>
            <person name="Suzuki S."/>
            <person name="Worden A.Z."/>
            <person name="Zauner S."/>
            <person name="Barry K."/>
            <person name="Bell C."/>
            <person name="Bharti A.K."/>
            <person name="Crow J.A."/>
            <person name="Grimwood J."/>
            <person name="Kramer R."/>
            <person name="Lindquist E."/>
            <person name="Lucas S."/>
            <person name="Salamov A."/>
            <person name="McFadden G.I."/>
            <person name="Lane C.E."/>
            <person name="Keeling P.J."/>
            <person name="Gray M.W."/>
            <person name="Grigoriev I.V."/>
            <person name="Archibald J.M."/>
        </authorList>
    </citation>
    <scope>NUCLEOTIDE SEQUENCE</scope>
    <source>
        <strain evidence="4">CCMP2712</strain>
    </source>
</reference>
<keyword evidence="1" id="KW-0175">Coiled coil</keyword>
<reference evidence="3" key="3">
    <citation type="submission" date="2015-06" db="UniProtKB">
        <authorList>
            <consortium name="EnsemblProtists"/>
        </authorList>
    </citation>
    <scope>IDENTIFICATION</scope>
</reference>
<protein>
    <submittedName>
        <fullName evidence="2 3">Uncharacterized protein</fullName>
    </submittedName>
</protein>
<evidence type="ECO:0000313" key="4">
    <source>
        <dbReference type="Proteomes" id="UP000011087"/>
    </source>
</evidence>
<dbReference type="GeneID" id="17306394"/>
<accession>L1JMM9</accession>
<reference evidence="2 4" key="1">
    <citation type="journal article" date="2012" name="Nature">
        <title>Algal genomes reveal evolutionary mosaicism and the fate of nucleomorphs.</title>
        <authorList>
            <consortium name="DOE Joint Genome Institute"/>
            <person name="Curtis B.A."/>
            <person name="Tanifuji G."/>
            <person name="Burki F."/>
            <person name="Gruber A."/>
            <person name="Irimia M."/>
            <person name="Maruyama S."/>
            <person name="Arias M.C."/>
            <person name="Ball S.G."/>
            <person name="Gile G.H."/>
            <person name="Hirakawa Y."/>
            <person name="Hopkins J.F."/>
            <person name="Kuo A."/>
            <person name="Rensing S.A."/>
            <person name="Schmutz J."/>
            <person name="Symeonidi A."/>
            <person name="Elias M."/>
            <person name="Eveleigh R.J."/>
            <person name="Herman E.K."/>
            <person name="Klute M.J."/>
            <person name="Nakayama T."/>
            <person name="Obornik M."/>
            <person name="Reyes-Prieto A."/>
            <person name="Armbrust E.V."/>
            <person name="Aves S.J."/>
            <person name="Beiko R.G."/>
            <person name="Coutinho P."/>
            <person name="Dacks J.B."/>
            <person name="Durnford D.G."/>
            <person name="Fast N.M."/>
            <person name="Green B.R."/>
            <person name="Grisdale C.J."/>
            <person name="Hempel F."/>
            <person name="Henrissat B."/>
            <person name="Hoppner M.P."/>
            <person name="Ishida K."/>
            <person name="Kim E."/>
            <person name="Koreny L."/>
            <person name="Kroth P.G."/>
            <person name="Liu Y."/>
            <person name="Malik S.B."/>
            <person name="Maier U.G."/>
            <person name="McRose D."/>
            <person name="Mock T."/>
            <person name="Neilson J.A."/>
            <person name="Onodera N.T."/>
            <person name="Poole A.M."/>
            <person name="Pritham E.J."/>
            <person name="Richards T.A."/>
            <person name="Rocap G."/>
            <person name="Roy S.W."/>
            <person name="Sarai C."/>
            <person name="Schaack S."/>
            <person name="Shirato S."/>
            <person name="Slamovits C.H."/>
            <person name="Spencer D.F."/>
            <person name="Suzuki S."/>
            <person name="Worden A.Z."/>
            <person name="Zauner S."/>
            <person name="Barry K."/>
            <person name="Bell C."/>
            <person name="Bharti A.K."/>
            <person name="Crow J.A."/>
            <person name="Grimwood J."/>
            <person name="Kramer R."/>
            <person name="Lindquist E."/>
            <person name="Lucas S."/>
            <person name="Salamov A."/>
            <person name="McFadden G.I."/>
            <person name="Lane C.E."/>
            <person name="Keeling P.J."/>
            <person name="Gray M.W."/>
            <person name="Grigoriev I.V."/>
            <person name="Archibald J.M."/>
        </authorList>
    </citation>
    <scope>NUCLEOTIDE SEQUENCE</scope>
    <source>
        <strain evidence="2 4">CCMP2712</strain>
    </source>
</reference>
<dbReference type="KEGG" id="gtt:GUITHDRAFT_162081"/>
<dbReference type="Proteomes" id="UP000011087">
    <property type="component" value="Unassembled WGS sequence"/>
</dbReference>
<sequence length="362" mass="41102">MILESHEDTSDLRREVQENRSFIVRILQAVEKASSDCQSQTSNVMKRVDGLESRLESLEHGLKLQSEHTRSLLIALEAQGETVRDLREQLYSVQVRLEDCAKDHKSLSRLESTLESLSSRMERRVDNALTKLEEQEIRLERHLGDSSLQAAKLKQEVDKELDAQRSAQDHEKERLSSKLATALEGFRVANQEVSKTLEQQESRLSAVERKVESVGSLVNEHDVKLSEQLKALSQSVYTMMQEQKSSFDLQLRSYKDEIDPRMSKLEGRLRSLSPDVRVEHSSRAAEQKAEIQARISRLEKAWPTLHPRAAATVVPKSYDGAPGTPTFDRMHTASYLDGTDLEISRSENTEIVSPPLNHSVLH</sequence>
<dbReference type="HOGENOM" id="CLU_766040_0_0_1"/>
<keyword evidence="4" id="KW-1185">Reference proteome</keyword>
<proteinExistence type="predicted"/>
<dbReference type="EnsemblProtists" id="EKX49707">
    <property type="protein sequence ID" value="EKX49707"/>
    <property type="gene ID" value="GUITHDRAFT_162081"/>
</dbReference>
<gene>
    <name evidence="2" type="ORF">GUITHDRAFT_162081</name>
</gene>
<organism evidence="2">
    <name type="scientific">Guillardia theta (strain CCMP2712)</name>
    <name type="common">Cryptophyte</name>
    <dbReference type="NCBI Taxonomy" id="905079"/>
    <lineage>
        <taxon>Eukaryota</taxon>
        <taxon>Cryptophyceae</taxon>
        <taxon>Pyrenomonadales</taxon>
        <taxon>Geminigeraceae</taxon>
        <taxon>Guillardia</taxon>
    </lineage>
</organism>
<dbReference type="Gene3D" id="1.20.5.300">
    <property type="match status" value="1"/>
</dbReference>